<sequence>MNMFVDFHCDTLYRLVDKKIDFTERSKEGHVDLQRMKEGKVHLQVFAVFVDPKQMRKNAATMALKMIDKMHEVIEETKEFRLILKGEDIDKAKEEEKIGALLSIEGGEALEGEISLLRMFYKLGVRALTLTWSLRNDLGDGVDGVKEAGLTSFGREVVKEMNRLGMIVDVSHLNEKGIWDVVELSEKPIIASHSNAKTLCSHRRNLTDEQIKAIAQKGGVIGINFAPQFLRDEGQATLEDVLNHINYICELVGEDYVGFGSDFDGISSTPEGLKDISYFPAILEGLRKRGYTQEQIDKISHRNFENLIKKILI</sequence>
<dbReference type="PROSITE" id="PS51365">
    <property type="entry name" value="RENAL_DIPEPTIDASE_2"/>
    <property type="match status" value="1"/>
</dbReference>
<dbReference type="STRING" id="340099.Teth39_0525"/>
<name>B0K743_THEP3</name>
<dbReference type="Gene3D" id="3.20.20.140">
    <property type="entry name" value="Metal-dependent hydrolases"/>
    <property type="match status" value="1"/>
</dbReference>
<dbReference type="CDD" id="cd01301">
    <property type="entry name" value="rDP_like"/>
    <property type="match status" value="1"/>
</dbReference>
<dbReference type="PROSITE" id="PS00869">
    <property type="entry name" value="RENAL_DIPEPTIDASE_1"/>
    <property type="match status" value="1"/>
</dbReference>
<dbReference type="Pfam" id="PF01244">
    <property type="entry name" value="Peptidase_M19"/>
    <property type="match status" value="1"/>
</dbReference>
<keyword evidence="1" id="KW-0645">Protease</keyword>
<proteinExistence type="predicted"/>
<dbReference type="HOGENOM" id="CLU_031404_2_1_9"/>
<evidence type="ECO:0000313" key="1">
    <source>
        <dbReference type="EMBL" id="ABY94190.1"/>
    </source>
</evidence>
<dbReference type="InterPro" id="IPR032466">
    <property type="entry name" value="Metal_Hydrolase"/>
</dbReference>
<dbReference type="PANTHER" id="PTHR10443">
    <property type="entry name" value="MICROSOMAL DIPEPTIDASE"/>
    <property type="match status" value="1"/>
</dbReference>
<keyword evidence="2" id="KW-1185">Reference proteome</keyword>
<dbReference type="PANTHER" id="PTHR10443:SF12">
    <property type="entry name" value="DIPEPTIDASE"/>
    <property type="match status" value="1"/>
</dbReference>
<evidence type="ECO:0000313" key="2">
    <source>
        <dbReference type="Proteomes" id="UP000002156"/>
    </source>
</evidence>
<dbReference type="AlphaFoldDB" id="B0K743"/>
<dbReference type="KEGG" id="tpd:Teth39_0525"/>
<dbReference type="GO" id="GO:0070573">
    <property type="term" value="F:metallodipeptidase activity"/>
    <property type="evidence" value="ECO:0007669"/>
    <property type="project" value="InterPro"/>
</dbReference>
<dbReference type="SUPFAM" id="SSF51556">
    <property type="entry name" value="Metallo-dependent hydrolases"/>
    <property type="match status" value="1"/>
</dbReference>
<gene>
    <name evidence="1" type="ordered locus">Teth39_0525</name>
</gene>
<reference evidence="2" key="1">
    <citation type="submission" date="2008-01" db="EMBL/GenBank/DDBJ databases">
        <title>Complete sequence of Thermoanaerobacter pseudethanolicus 39E.</title>
        <authorList>
            <person name="Copeland A."/>
            <person name="Lucas S."/>
            <person name="Lapidus A."/>
            <person name="Barry K."/>
            <person name="Glavina del Rio T."/>
            <person name="Dalin E."/>
            <person name="Tice H."/>
            <person name="Pitluck S."/>
            <person name="Bruce D."/>
            <person name="Goodwin L."/>
            <person name="Saunders E."/>
            <person name="Brettin T."/>
            <person name="Detter J.C."/>
            <person name="Han C."/>
            <person name="Schmutz J."/>
            <person name="Larimer F."/>
            <person name="Land M."/>
            <person name="Hauser L."/>
            <person name="Kyrpides N."/>
            <person name="Lykidis A."/>
            <person name="Hemme C."/>
            <person name="Fields M.W."/>
            <person name="He Z."/>
            <person name="Zhou J."/>
            <person name="Richardson P."/>
        </authorList>
    </citation>
    <scope>NUCLEOTIDE SEQUENCE [LARGE SCALE GENOMIC DNA]</scope>
    <source>
        <strain evidence="2">ATCC 33223 / DSM 2355 / 39E</strain>
    </source>
</reference>
<dbReference type="GO" id="GO:0006508">
    <property type="term" value="P:proteolysis"/>
    <property type="evidence" value="ECO:0007669"/>
    <property type="project" value="InterPro"/>
</dbReference>
<keyword evidence="1" id="KW-0224">Dipeptidase</keyword>
<dbReference type="InterPro" id="IPR000180">
    <property type="entry name" value="Dipep_AS"/>
</dbReference>
<dbReference type="InterPro" id="IPR008257">
    <property type="entry name" value="Pept_M19"/>
</dbReference>
<dbReference type="EMBL" id="CP000924">
    <property type="protein sequence ID" value="ABY94190.1"/>
    <property type="molecule type" value="Genomic_DNA"/>
</dbReference>
<accession>B0K743</accession>
<dbReference type="EC" id="3.4.13.19" evidence="1"/>
<dbReference type="eggNOG" id="COG2355">
    <property type="taxonomic scope" value="Bacteria"/>
</dbReference>
<dbReference type="Proteomes" id="UP000002156">
    <property type="component" value="Chromosome"/>
</dbReference>
<organism evidence="1 2">
    <name type="scientific">Thermoanaerobacter pseudethanolicus (strain ATCC 33223 / 39E)</name>
    <name type="common">Clostridium thermohydrosulfuricum</name>
    <dbReference type="NCBI Taxonomy" id="340099"/>
    <lineage>
        <taxon>Bacteria</taxon>
        <taxon>Bacillati</taxon>
        <taxon>Bacillota</taxon>
        <taxon>Clostridia</taxon>
        <taxon>Thermoanaerobacterales</taxon>
        <taxon>Thermoanaerobacteraceae</taxon>
        <taxon>Thermoanaerobacter</taxon>
    </lineage>
</organism>
<protein>
    <submittedName>
        <fullName evidence="1">Membrane dipeptidase</fullName>
        <ecNumber evidence="1">3.4.13.19</ecNumber>
    </submittedName>
</protein>
<keyword evidence="1" id="KW-0378">Hydrolase</keyword>